<protein>
    <submittedName>
        <fullName evidence="2">Nucleoside-diphosphate-sugar epimerase</fullName>
    </submittedName>
</protein>
<evidence type="ECO:0000313" key="3">
    <source>
        <dbReference type="Proteomes" id="UP000572680"/>
    </source>
</evidence>
<name>A0A7W3LY75_ACTNM</name>
<dbReference type="InterPro" id="IPR036291">
    <property type="entry name" value="NAD(P)-bd_dom_sf"/>
</dbReference>
<sequence length="272" mass="28043">MNVLIIGATGFVGSAVAAALAEAGHDVAVLRRPGGRELPYRSVPGDLTDPASLKRAAAGFDRVVHIGAPLGEELDLAGVDALVDAGSPLVYTTGAAVLGGGTADEDTEPRPHPFVSWRAEVERRVRAAGGRVVRPGMVYGGGGGAVPALLAAKAAERGTGVYIGEPGVRWPVVHVADLAALYVAVVERAGPGTVWHGTGETARLDEIARALGGGTAVPWPLEEATAELGPLAGLFVLDQDISSDRTRRLLDWTPKHTAIVDHLKAEPPVPAR</sequence>
<proteinExistence type="predicted"/>
<evidence type="ECO:0000313" key="2">
    <source>
        <dbReference type="EMBL" id="MBA8956402.1"/>
    </source>
</evidence>
<dbReference type="SUPFAM" id="SSF51735">
    <property type="entry name" value="NAD(P)-binding Rossmann-fold domains"/>
    <property type="match status" value="1"/>
</dbReference>
<dbReference type="InterPro" id="IPR001509">
    <property type="entry name" value="Epimerase_deHydtase"/>
</dbReference>
<feature type="domain" description="NAD-dependent epimerase/dehydratase" evidence="1">
    <location>
        <begin position="3"/>
        <end position="188"/>
    </location>
</feature>
<comment type="caution">
    <text evidence="2">The sequence shown here is derived from an EMBL/GenBank/DDBJ whole genome shotgun (WGS) entry which is preliminary data.</text>
</comment>
<dbReference type="Pfam" id="PF01370">
    <property type="entry name" value="Epimerase"/>
    <property type="match status" value="1"/>
</dbReference>
<dbReference type="EMBL" id="JACJIA010000015">
    <property type="protein sequence ID" value="MBA8956402.1"/>
    <property type="molecule type" value="Genomic_DNA"/>
</dbReference>
<reference evidence="2 3" key="1">
    <citation type="submission" date="2020-08" db="EMBL/GenBank/DDBJ databases">
        <title>Genomic Encyclopedia of Type Strains, Phase IV (KMG-IV): sequencing the most valuable type-strain genomes for metagenomic binning, comparative biology and taxonomic classification.</title>
        <authorList>
            <person name="Goeker M."/>
        </authorList>
    </citation>
    <scope>NUCLEOTIDE SEQUENCE [LARGE SCALE GENOMIC DNA]</scope>
    <source>
        <strain evidence="2 3">DSM 44197</strain>
    </source>
</reference>
<keyword evidence="3" id="KW-1185">Reference proteome</keyword>
<organism evidence="2 3">
    <name type="scientific">Actinomadura namibiensis</name>
    <dbReference type="NCBI Taxonomy" id="182080"/>
    <lineage>
        <taxon>Bacteria</taxon>
        <taxon>Bacillati</taxon>
        <taxon>Actinomycetota</taxon>
        <taxon>Actinomycetes</taxon>
        <taxon>Streptosporangiales</taxon>
        <taxon>Thermomonosporaceae</taxon>
        <taxon>Actinomadura</taxon>
    </lineage>
</organism>
<dbReference type="PANTHER" id="PTHR48079">
    <property type="entry name" value="PROTEIN YEEZ"/>
    <property type="match status" value="1"/>
</dbReference>
<dbReference type="GO" id="GO:0005737">
    <property type="term" value="C:cytoplasm"/>
    <property type="evidence" value="ECO:0007669"/>
    <property type="project" value="TreeGrafter"/>
</dbReference>
<dbReference type="RefSeq" id="WP_182848313.1">
    <property type="nucleotide sequence ID" value="NZ_BAAALP010000048.1"/>
</dbReference>
<evidence type="ECO:0000259" key="1">
    <source>
        <dbReference type="Pfam" id="PF01370"/>
    </source>
</evidence>
<dbReference type="PANTHER" id="PTHR48079:SF6">
    <property type="entry name" value="NAD(P)-BINDING DOMAIN-CONTAINING PROTEIN-RELATED"/>
    <property type="match status" value="1"/>
</dbReference>
<dbReference type="Proteomes" id="UP000572680">
    <property type="component" value="Unassembled WGS sequence"/>
</dbReference>
<dbReference type="Gene3D" id="3.40.50.720">
    <property type="entry name" value="NAD(P)-binding Rossmann-like Domain"/>
    <property type="match status" value="1"/>
</dbReference>
<dbReference type="GO" id="GO:0004029">
    <property type="term" value="F:aldehyde dehydrogenase (NAD+) activity"/>
    <property type="evidence" value="ECO:0007669"/>
    <property type="project" value="TreeGrafter"/>
</dbReference>
<gene>
    <name evidence="2" type="ORF">HNR61_008084</name>
</gene>
<dbReference type="InterPro" id="IPR051783">
    <property type="entry name" value="NAD(P)-dependent_oxidoreduct"/>
</dbReference>
<dbReference type="AlphaFoldDB" id="A0A7W3LY75"/>
<accession>A0A7W3LY75</accession>